<keyword evidence="3" id="KW-1185">Reference proteome</keyword>
<dbReference type="EMBL" id="UYRU01042037">
    <property type="protein sequence ID" value="VDK72260.1"/>
    <property type="molecule type" value="Genomic_DNA"/>
</dbReference>
<feature type="compositionally biased region" description="Polar residues" evidence="1">
    <location>
        <begin position="73"/>
        <end position="85"/>
    </location>
</feature>
<reference evidence="2 3" key="1">
    <citation type="submission" date="2018-11" db="EMBL/GenBank/DDBJ databases">
        <authorList>
            <consortium name="Pathogen Informatics"/>
        </authorList>
    </citation>
    <scope>NUCLEOTIDE SEQUENCE [LARGE SCALE GENOMIC DNA]</scope>
</reference>
<evidence type="ECO:0000313" key="3">
    <source>
        <dbReference type="Proteomes" id="UP000281553"/>
    </source>
</evidence>
<feature type="region of interest" description="Disordered" evidence="1">
    <location>
        <begin position="73"/>
        <end position="99"/>
    </location>
</feature>
<name>A0A3P6SWY2_DIBLA</name>
<protein>
    <submittedName>
        <fullName evidence="2">Uncharacterized protein</fullName>
    </submittedName>
</protein>
<evidence type="ECO:0000313" key="2">
    <source>
        <dbReference type="EMBL" id="VDK72260.1"/>
    </source>
</evidence>
<dbReference type="AlphaFoldDB" id="A0A3P6SWY2"/>
<sequence>MSAQSSLVDLGAVTDANQSSTSSPKTMSLVPKSLVEKRSTANGGLVKNNGPPFSHGTLPGTAAATIATSTLPGSATKNVNNTSLPHHSYPRQPGLGNGSALGVMSLHRIQRSGLLPNIPSSSNPSGGKMAQVVAQTQSNAVGSGGSITPSGNTSRSLPIYTAAVIQDTGHENMNSPQAHRSAEPQITHYAAVRRQDAGSVCSGGVTGTGNGGAGGGGGFTKQPGQANAFTLIAYQPQGAQTGTDAHKKQQTPTVLYAIPANQSLQHHHAHQLHQHVIQTSTGPMIVHSAQLANLQRQQGIAAGLISQAPGQAQGKILGLVQTAPLTTPSTNSTPPPTACEGTLGQRAPAGETAKTTGRTSELVCTCPPELHQEDPGLLSRLAVAAGEARTDMDCVQSHA</sequence>
<dbReference type="OrthoDB" id="10473882at2759"/>
<dbReference type="Proteomes" id="UP000281553">
    <property type="component" value="Unassembled WGS sequence"/>
</dbReference>
<accession>A0A3P6SWY2</accession>
<proteinExistence type="predicted"/>
<feature type="region of interest" description="Disordered" evidence="1">
    <location>
        <begin position="327"/>
        <end position="360"/>
    </location>
</feature>
<gene>
    <name evidence="2" type="ORF">DILT_LOCUS2397</name>
</gene>
<organism evidence="2 3">
    <name type="scientific">Dibothriocephalus latus</name>
    <name type="common">Fish tapeworm</name>
    <name type="synonym">Diphyllobothrium latum</name>
    <dbReference type="NCBI Taxonomy" id="60516"/>
    <lineage>
        <taxon>Eukaryota</taxon>
        <taxon>Metazoa</taxon>
        <taxon>Spiralia</taxon>
        <taxon>Lophotrochozoa</taxon>
        <taxon>Platyhelminthes</taxon>
        <taxon>Cestoda</taxon>
        <taxon>Eucestoda</taxon>
        <taxon>Diphyllobothriidea</taxon>
        <taxon>Diphyllobothriidae</taxon>
        <taxon>Dibothriocephalus</taxon>
    </lineage>
</organism>
<evidence type="ECO:0000256" key="1">
    <source>
        <dbReference type="SAM" id="MobiDB-lite"/>
    </source>
</evidence>
<feature type="region of interest" description="Disordered" evidence="1">
    <location>
        <begin position="41"/>
        <end position="60"/>
    </location>
</feature>